<reference evidence="5" key="1">
    <citation type="journal article" date="2023" name="Mol. Phylogenet. Evol.">
        <title>Genome-scale phylogeny and comparative genomics of the fungal order Sordariales.</title>
        <authorList>
            <person name="Hensen N."/>
            <person name="Bonometti L."/>
            <person name="Westerberg I."/>
            <person name="Brannstrom I.O."/>
            <person name="Guillou S."/>
            <person name="Cros-Aarteil S."/>
            <person name="Calhoun S."/>
            <person name="Haridas S."/>
            <person name="Kuo A."/>
            <person name="Mondo S."/>
            <person name="Pangilinan J."/>
            <person name="Riley R."/>
            <person name="LaButti K."/>
            <person name="Andreopoulos B."/>
            <person name="Lipzen A."/>
            <person name="Chen C."/>
            <person name="Yan M."/>
            <person name="Daum C."/>
            <person name="Ng V."/>
            <person name="Clum A."/>
            <person name="Steindorff A."/>
            <person name="Ohm R.A."/>
            <person name="Martin F."/>
            <person name="Silar P."/>
            <person name="Natvig D.O."/>
            <person name="Lalanne C."/>
            <person name="Gautier V."/>
            <person name="Ament-Velasquez S.L."/>
            <person name="Kruys A."/>
            <person name="Hutchinson M.I."/>
            <person name="Powell A.J."/>
            <person name="Barry K."/>
            <person name="Miller A.N."/>
            <person name="Grigoriev I.V."/>
            <person name="Debuchy R."/>
            <person name="Gladieux P."/>
            <person name="Hiltunen Thoren M."/>
            <person name="Johannesson H."/>
        </authorList>
    </citation>
    <scope>NUCLEOTIDE SEQUENCE [LARGE SCALE GENOMIC DNA]</scope>
    <source>
        <strain evidence="5">CBS 284.82</strain>
    </source>
</reference>
<dbReference type="AlphaFoldDB" id="A0AAN6PFL7"/>
<dbReference type="EMBL" id="MU854384">
    <property type="protein sequence ID" value="KAK4040104.1"/>
    <property type="molecule type" value="Genomic_DNA"/>
</dbReference>
<dbReference type="InterPro" id="IPR051478">
    <property type="entry name" value="Beta-lactamase-like_AB/R"/>
</dbReference>
<feature type="chain" id="PRO_5042961050" evidence="1">
    <location>
        <begin position="22"/>
        <end position="586"/>
    </location>
</feature>
<gene>
    <name evidence="4" type="ORF">C8A01DRAFT_35885</name>
</gene>
<proteinExistence type="predicted"/>
<dbReference type="InterPro" id="IPR001466">
    <property type="entry name" value="Beta-lactam-related"/>
</dbReference>
<keyword evidence="5" id="KW-1185">Reference proteome</keyword>
<comment type="caution">
    <text evidence="4">The sequence shown here is derived from an EMBL/GenBank/DDBJ whole genome shotgun (WGS) entry which is preliminary data.</text>
</comment>
<dbReference type="InterPro" id="IPR012338">
    <property type="entry name" value="Beta-lactam/transpept-like"/>
</dbReference>
<feature type="signal peptide" evidence="1">
    <location>
        <begin position="1"/>
        <end position="21"/>
    </location>
</feature>
<organism evidence="4 5">
    <name type="scientific">Parachaetomium inaequale</name>
    <dbReference type="NCBI Taxonomy" id="2588326"/>
    <lineage>
        <taxon>Eukaryota</taxon>
        <taxon>Fungi</taxon>
        <taxon>Dikarya</taxon>
        <taxon>Ascomycota</taxon>
        <taxon>Pezizomycotina</taxon>
        <taxon>Sordariomycetes</taxon>
        <taxon>Sordariomycetidae</taxon>
        <taxon>Sordariales</taxon>
        <taxon>Chaetomiaceae</taxon>
        <taxon>Parachaetomium</taxon>
    </lineage>
</organism>
<feature type="domain" description="Beta-lactamase-like ARB-00930-like C-terminal" evidence="3">
    <location>
        <begin position="432"/>
        <end position="584"/>
    </location>
</feature>
<dbReference type="Proteomes" id="UP001303115">
    <property type="component" value="Unassembled WGS sequence"/>
</dbReference>
<protein>
    <submittedName>
        <fullName evidence="4">Beta-lactamase-like protein 2</fullName>
    </submittedName>
</protein>
<accession>A0AAN6PFL7</accession>
<evidence type="ECO:0000313" key="5">
    <source>
        <dbReference type="Proteomes" id="UP001303115"/>
    </source>
</evidence>
<keyword evidence="1" id="KW-0732">Signal</keyword>
<dbReference type="PANTHER" id="PTHR22935:SF97">
    <property type="entry name" value="BETA-LACTAMASE-RELATED DOMAIN-CONTAINING PROTEIN"/>
    <property type="match status" value="1"/>
</dbReference>
<sequence length="586" mass="63644">MLPTLTTSSLLLSCLNLGALAALNGHCPPLGPVLPAPTQPGKHEAIPAAATALRDILTQMTASYNNSAVAIGVKSIHETDLLFEYTYTPPNKDKRGVQEVDLDTVFRLGSLTKVFAPLALLKLKDRGVSLDDPITKYVPELRALKDQAREDSPVWTVEWDEVTLGSLASHMAGIPSDLITDIAPFGDLSAYGYPKANSSKFLGCSGFFGTPACNKTIFFEHFGERPPPQVPFSPQTVYSNIAFPILSFAVEAITNQPFADFVANEIWKPANMTRTFATKPDDALGFIPAKDIWWPADLGFEGPEGGYFSTITDLHRLGDAILQHKLLSPVQTRKWLKPVTATSSSGLLVGQPWEIFRAENVTSDGRLIELYTKTGDLISYHSLLVLIPDYDLVATLLVAGPGGAGEASGSAMTLMMSRLVQTLLPAVEKAGKAEARAAYAGRYVDRDTNSTITLSLDDDEPGFKISSYVMRGVDVPATDPGSTLPPATVPRLDPPMRYRLYPTSANSGRGQTSWRAVGTRATAADVEKQDGLFAWRMNSCITWAMMDRVTFEFGARDHFVFDVQQGGKVKGVEAVGYGVRMKRECK</sequence>
<dbReference type="InterPro" id="IPR058664">
    <property type="entry name" value="ARB_00930-like_C"/>
</dbReference>
<feature type="domain" description="Beta-lactamase-related" evidence="2">
    <location>
        <begin position="92"/>
        <end position="406"/>
    </location>
</feature>
<evidence type="ECO:0000259" key="2">
    <source>
        <dbReference type="Pfam" id="PF00144"/>
    </source>
</evidence>
<evidence type="ECO:0000259" key="3">
    <source>
        <dbReference type="Pfam" id="PF26335"/>
    </source>
</evidence>
<dbReference type="Pfam" id="PF00144">
    <property type="entry name" value="Beta-lactamase"/>
    <property type="match status" value="1"/>
</dbReference>
<evidence type="ECO:0000256" key="1">
    <source>
        <dbReference type="SAM" id="SignalP"/>
    </source>
</evidence>
<dbReference type="Pfam" id="PF26335">
    <property type="entry name" value="ARB_00930_C"/>
    <property type="match status" value="1"/>
</dbReference>
<dbReference type="Gene3D" id="3.40.710.10">
    <property type="entry name" value="DD-peptidase/beta-lactamase superfamily"/>
    <property type="match status" value="1"/>
</dbReference>
<evidence type="ECO:0000313" key="4">
    <source>
        <dbReference type="EMBL" id="KAK4040104.1"/>
    </source>
</evidence>
<dbReference type="PANTHER" id="PTHR22935">
    <property type="entry name" value="PENICILLIN-BINDING PROTEIN"/>
    <property type="match status" value="1"/>
</dbReference>
<name>A0AAN6PFL7_9PEZI</name>
<dbReference type="SUPFAM" id="SSF56601">
    <property type="entry name" value="beta-lactamase/transpeptidase-like"/>
    <property type="match status" value="1"/>
</dbReference>